<dbReference type="Proteomes" id="UP001149719">
    <property type="component" value="Unassembled WGS sequence"/>
</dbReference>
<keyword evidence="3" id="KW-1185">Reference proteome</keyword>
<sequence length="102" mass="11729">MLQSGLFITAELRIKPDKELSHAISALNAYCHAMETEPGCSMALPLQDKEDPYRFILWERYNDNTAFEAHFQAQHTQDFMASEIADLVQAFELQHSELEKLV</sequence>
<feature type="domain" description="ABM" evidence="1">
    <location>
        <begin position="6"/>
        <end position="98"/>
    </location>
</feature>
<dbReference type="Gene3D" id="3.30.70.100">
    <property type="match status" value="1"/>
</dbReference>
<dbReference type="EMBL" id="JAPUBN010000024">
    <property type="protein sequence ID" value="MCZ2723730.1"/>
    <property type="molecule type" value="Genomic_DNA"/>
</dbReference>
<keyword evidence="2" id="KW-0560">Oxidoreductase</keyword>
<dbReference type="InterPro" id="IPR011008">
    <property type="entry name" value="Dimeric_a/b-barrel"/>
</dbReference>
<dbReference type="InterPro" id="IPR007138">
    <property type="entry name" value="ABM_dom"/>
</dbReference>
<evidence type="ECO:0000313" key="2">
    <source>
        <dbReference type="EMBL" id="MCZ2723730.1"/>
    </source>
</evidence>
<dbReference type="RefSeq" id="WP_269127877.1">
    <property type="nucleotide sequence ID" value="NZ_JAPUBN010000024.1"/>
</dbReference>
<protein>
    <submittedName>
        <fullName evidence="2">Antibiotic biosynthesis monooxygenase</fullName>
    </submittedName>
</protein>
<evidence type="ECO:0000313" key="3">
    <source>
        <dbReference type="Proteomes" id="UP001149719"/>
    </source>
</evidence>
<dbReference type="SUPFAM" id="SSF54909">
    <property type="entry name" value="Dimeric alpha+beta barrel"/>
    <property type="match status" value="1"/>
</dbReference>
<evidence type="ECO:0000259" key="1">
    <source>
        <dbReference type="PROSITE" id="PS51725"/>
    </source>
</evidence>
<dbReference type="PROSITE" id="PS51725">
    <property type="entry name" value="ABM"/>
    <property type="match status" value="1"/>
</dbReference>
<name>A0ABT4JZA9_9GAMM</name>
<dbReference type="GO" id="GO:0004497">
    <property type="term" value="F:monooxygenase activity"/>
    <property type="evidence" value="ECO:0007669"/>
    <property type="project" value="UniProtKB-KW"/>
</dbReference>
<gene>
    <name evidence="2" type="ORF">O1D97_19435</name>
</gene>
<proteinExistence type="predicted"/>
<accession>A0ABT4JZA9</accession>
<comment type="caution">
    <text evidence="2">The sequence shown here is derived from an EMBL/GenBank/DDBJ whole genome shotgun (WGS) entry which is preliminary data.</text>
</comment>
<keyword evidence="2" id="KW-0503">Monooxygenase</keyword>
<organism evidence="2 3">
    <name type="scientific">Marinomonas phaeophyticola</name>
    <dbReference type="NCBI Taxonomy" id="3004091"/>
    <lineage>
        <taxon>Bacteria</taxon>
        <taxon>Pseudomonadati</taxon>
        <taxon>Pseudomonadota</taxon>
        <taxon>Gammaproteobacteria</taxon>
        <taxon>Oceanospirillales</taxon>
        <taxon>Oceanospirillaceae</taxon>
        <taxon>Marinomonas</taxon>
    </lineage>
</organism>
<dbReference type="Pfam" id="PF03992">
    <property type="entry name" value="ABM"/>
    <property type="match status" value="1"/>
</dbReference>
<reference evidence="2" key="1">
    <citation type="submission" date="2022-12" db="EMBL/GenBank/DDBJ databases">
        <title>Marinomonas 15G1-11 sp. nov, isolated from marine algae.</title>
        <authorList>
            <person name="Butt M."/>
            <person name="Choi D.G."/>
            <person name="Kim J.M."/>
            <person name="Lee J.K."/>
            <person name="Baek J.H."/>
            <person name="Jeon C.O."/>
        </authorList>
    </citation>
    <scope>NUCLEOTIDE SEQUENCE</scope>
    <source>
        <strain evidence="2">15G1-11</strain>
    </source>
</reference>